<keyword evidence="6" id="KW-1185">Reference proteome</keyword>
<accession>A0A239KZF7</accession>
<evidence type="ECO:0000259" key="3">
    <source>
        <dbReference type="Pfam" id="PF10620"/>
    </source>
</evidence>
<proteinExistence type="predicted"/>
<organism evidence="5 6">
    <name type="scientific">Noviherbaspirillum humi</name>
    <dbReference type="NCBI Taxonomy" id="1688639"/>
    <lineage>
        <taxon>Bacteria</taxon>
        <taxon>Pseudomonadati</taxon>
        <taxon>Pseudomonadota</taxon>
        <taxon>Betaproteobacteria</taxon>
        <taxon>Burkholderiales</taxon>
        <taxon>Oxalobacteraceae</taxon>
        <taxon>Noviherbaspirillum</taxon>
    </lineage>
</organism>
<dbReference type="InterPro" id="IPR048903">
    <property type="entry name" value="MdcG_N"/>
</dbReference>
<dbReference type="AlphaFoldDB" id="A0A239KZF7"/>
<dbReference type="Proteomes" id="UP000198284">
    <property type="component" value="Unassembled WGS sequence"/>
</dbReference>
<sequence>MMASLARHDLLWLTGVGWARAIDGLSGPAREAALRWRERDWPVVARRRDADAADDELCGGIALPPQADGSKPRIALRAPLSALDRRCGALPLSAVIDKAPPAWQQKLSLLEEQARDAGIGLRVFGSLSWQALTGQAYVTPASDIDLLCRPADRSALESACILYETGSMQLPLDGELIFPSGAAVSWKEWMVARKAGSSCLRVLVKQAHTVRLALPAELLAELPAEMASA</sequence>
<evidence type="ECO:0000313" key="6">
    <source>
        <dbReference type="Proteomes" id="UP000198284"/>
    </source>
</evidence>
<gene>
    <name evidence="5" type="ORF">SAMN06265795_11864</name>
</gene>
<feature type="domain" description="Phosphoribosyl-dephospho-CoA transferase MdcG N-terminal" evidence="4">
    <location>
        <begin position="7"/>
        <end position="86"/>
    </location>
</feature>
<evidence type="ECO:0000313" key="5">
    <source>
        <dbReference type="EMBL" id="SNT23716.1"/>
    </source>
</evidence>
<feature type="domain" description="Phosphoribosyl-dephospho-CoA transferase MdcG C-terminal" evidence="3">
    <location>
        <begin position="92"/>
        <end position="213"/>
    </location>
</feature>
<dbReference type="Pfam" id="PF10620">
    <property type="entry name" value="MdcG"/>
    <property type="match status" value="1"/>
</dbReference>
<evidence type="ECO:0000256" key="2">
    <source>
        <dbReference type="ARBA" id="ARBA00022695"/>
    </source>
</evidence>
<dbReference type="Pfam" id="PF20866">
    <property type="entry name" value="MdcG_N"/>
    <property type="match status" value="1"/>
</dbReference>
<keyword evidence="2" id="KW-0548">Nucleotidyltransferase</keyword>
<evidence type="ECO:0000256" key="1">
    <source>
        <dbReference type="ARBA" id="ARBA00022679"/>
    </source>
</evidence>
<dbReference type="InterPro" id="IPR017557">
    <property type="entry name" value="Holo-ACP_synthase"/>
</dbReference>
<dbReference type="EMBL" id="FZOT01000018">
    <property type="protein sequence ID" value="SNT23716.1"/>
    <property type="molecule type" value="Genomic_DNA"/>
</dbReference>
<reference evidence="5 6" key="1">
    <citation type="submission" date="2017-06" db="EMBL/GenBank/DDBJ databases">
        <authorList>
            <person name="Kim H.J."/>
            <person name="Triplett B.A."/>
        </authorList>
    </citation>
    <scope>NUCLEOTIDE SEQUENCE [LARGE SCALE GENOMIC DNA]</scope>
    <source>
        <strain evidence="5 6">U15</strain>
    </source>
</reference>
<keyword evidence="1 5" id="KW-0808">Transferase</keyword>
<dbReference type="RefSeq" id="WP_245845109.1">
    <property type="nucleotide sequence ID" value="NZ_FZOT01000018.1"/>
</dbReference>
<protein>
    <submittedName>
        <fullName evidence="5">Phosphoribosyl-dephospho-CoA transferase</fullName>
    </submittedName>
</protein>
<dbReference type="GO" id="GO:0016779">
    <property type="term" value="F:nucleotidyltransferase activity"/>
    <property type="evidence" value="ECO:0007669"/>
    <property type="project" value="UniProtKB-KW"/>
</dbReference>
<dbReference type="InterPro" id="IPR049180">
    <property type="entry name" value="MdcG_C"/>
</dbReference>
<name>A0A239KZF7_9BURK</name>
<evidence type="ECO:0000259" key="4">
    <source>
        <dbReference type="Pfam" id="PF20866"/>
    </source>
</evidence>
<dbReference type="NCBIfam" id="TIGR03135">
    <property type="entry name" value="malonate_mdcG"/>
    <property type="match status" value="1"/>
</dbReference>